<dbReference type="RefSeq" id="WP_164456687.1">
    <property type="nucleotide sequence ID" value="NZ_JAAIJQ010000255.1"/>
</dbReference>
<sequence length="145" mass="16189">MDRIRQFSADEDIWRLHWGEDWLSRSHLGLRAEHRRHAFVLDDATAAPIADAVRTIMQDPALKARLATGARDFYQEALRERGEHLHSFLCALANRKGAGSRRLKADAPAASVATPLDDHPVPRAGNRTPRDAGTIQTLNRVQGQP</sequence>
<keyword evidence="3" id="KW-1185">Reference proteome</keyword>
<organism evidence="2 3">
    <name type="scientific">Thiorhodococcus minor</name>
    <dbReference type="NCBI Taxonomy" id="57489"/>
    <lineage>
        <taxon>Bacteria</taxon>
        <taxon>Pseudomonadati</taxon>
        <taxon>Pseudomonadota</taxon>
        <taxon>Gammaproteobacteria</taxon>
        <taxon>Chromatiales</taxon>
        <taxon>Chromatiaceae</taxon>
        <taxon>Thiorhodococcus</taxon>
    </lineage>
</organism>
<evidence type="ECO:0000256" key="1">
    <source>
        <dbReference type="SAM" id="MobiDB-lite"/>
    </source>
</evidence>
<evidence type="ECO:0000313" key="2">
    <source>
        <dbReference type="EMBL" id="NEV65374.1"/>
    </source>
</evidence>
<comment type="caution">
    <text evidence="2">The sequence shown here is derived from an EMBL/GenBank/DDBJ whole genome shotgun (WGS) entry which is preliminary data.</text>
</comment>
<gene>
    <name evidence="2" type="ORF">G3446_26745</name>
</gene>
<protein>
    <submittedName>
        <fullName evidence="2">Uncharacterized protein</fullName>
    </submittedName>
</protein>
<reference evidence="2 3" key="1">
    <citation type="submission" date="2020-02" db="EMBL/GenBank/DDBJ databases">
        <title>Genome sequences of Thiorhodococcus mannitoliphagus and Thiorhodococcus minor, purple sulfur photosynthetic bacteria in the gammaproteobacterial family, Chromatiaceae.</title>
        <authorList>
            <person name="Aviles F.A."/>
            <person name="Meyer T.E."/>
            <person name="Kyndt J.A."/>
        </authorList>
    </citation>
    <scope>NUCLEOTIDE SEQUENCE [LARGE SCALE GENOMIC DNA]</scope>
    <source>
        <strain evidence="2 3">DSM 11518</strain>
    </source>
</reference>
<proteinExistence type="predicted"/>
<dbReference type="AlphaFoldDB" id="A0A6M0K7S9"/>
<evidence type="ECO:0000313" key="3">
    <source>
        <dbReference type="Proteomes" id="UP000483379"/>
    </source>
</evidence>
<feature type="compositionally biased region" description="Polar residues" evidence="1">
    <location>
        <begin position="134"/>
        <end position="145"/>
    </location>
</feature>
<name>A0A6M0K7S9_9GAMM</name>
<dbReference type="EMBL" id="JAAIJQ010000255">
    <property type="protein sequence ID" value="NEV65374.1"/>
    <property type="molecule type" value="Genomic_DNA"/>
</dbReference>
<accession>A0A6M0K7S9</accession>
<feature type="region of interest" description="Disordered" evidence="1">
    <location>
        <begin position="100"/>
        <end position="145"/>
    </location>
</feature>
<dbReference type="Proteomes" id="UP000483379">
    <property type="component" value="Unassembled WGS sequence"/>
</dbReference>